<keyword evidence="12 15" id="KW-0648">Protein biosynthesis</keyword>
<accession>A0A4P9VP24</accession>
<dbReference type="GO" id="GO:0004826">
    <property type="term" value="F:phenylalanine-tRNA ligase activity"/>
    <property type="evidence" value="ECO:0007669"/>
    <property type="project" value="UniProtKB-UniRule"/>
</dbReference>
<keyword evidence="11 16" id="KW-0694">RNA-binding</keyword>
<dbReference type="FunFam" id="3.50.40.10:FF:000001">
    <property type="entry name" value="Phenylalanine--tRNA ligase beta subunit"/>
    <property type="match status" value="1"/>
</dbReference>
<evidence type="ECO:0000259" key="19">
    <source>
        <dbReference type="PROSITE" id="PS51483"/>
    </source>
</evidence>
<dbReference type="SUPFAM" id="SSF50249">
    <property type="entry name" value="Nucleic acid-binding proteins"/>
    <property type="match status" value="1"/>
</dbReference>
<keyword evidence="9 15" id="KW-0067">ATP-binding</keyword>
<dbReference type="InterPro" id="IPR005147">
    <property type="entry name" value="tRNA_synthase_B5-dom"/>
</dbReference>
<comment type="subunit">
    <text evidence="3 15">Tetramer of two alpha and two beta subunits.</text>
</comment>
<reference evidence="20 21" key="1">
    <citation type="submission" date="2017-04" db="EMBL/GenBank/DDBJ databases">
        <title>Draft genome sequence of Zooshikella ganghwensis VG4 isolated from Red Sea sediments.</title>
        <authorList>
            <person name="Rehman Z."/>
            <person name="Alam I."/>
            <person name="Kamau A."/>
            <person name="Bajic V."/>
            <person name="Leiknes T."/>
        </authorList>
    </citation>
    <scope>NUCLEOTIDE SEQUENCE [LARGE SCALE GENOMIC DNA]</scope>
    <source>
        <strain evidence="20 21">VG4</strain>
    </source>
</reference>
<dbReference type="InterPro" id="IPR009061">
    <property type="entry name" value="DNA-bd_dom_put_sf"/>
</dbReference>
<dbReference type="GO" id="GO:0006432">
    <property type="term" value="P:phenylalanyl-tRNA aminoacylation"/>
    <property type="evidence" value="ECO:0007669"/>
    <property type="project" value="UniProtKB-UniRule"/>
</dbReference>
<dbReference type="InterPro" id="IPR045060">
    <property type="entry name" value="Phe-tRNA-ligase_IIc_bsu"/>
</dbReference>
<keyword evidence="13 15" id="KW-0030">Aminoacyl-tRNA synthetase</keyword>
<evidence type="ECO:0000256" key="16">
    <source>
        <dbReference type="PROSITE-ProRule" id="PRU00209"/>
    </source>
</evidence>
<dbReference type="AlphaFoldDB" id="A0A4P9VP24"/>
<keyword evidence="5 16" id="KW-0820">tRNA-binding</keyword>
<dbReference type="NCBIfam" id="TIGR00472">
    <property type="entry name" value="pheT_bact"/>
    <property type="match status" value="1"/>
</dbReference>
<dbReference type="SUPFAM" id="SSF56037">
    <property type="entry name" value="PheT/TilS domain"/>
    <property type="match status" value="1"/>
</dbReference>
<evidence type="ECO:0000256" key="13">
    <source>
        <dbReference type="ARBA" id="ARBA00023146"/>
    </source>
</evidence>
<dbReference type="Pfam" id="PF01588">
    <property type="entry name" value="tRNA_bind"/>
    <property type="match status" value="1"/>
</dbReference>
<evidence type="ECO:0000256" key="3">
    <source>
        <dbReference type="ARBA" id="ARBA00011209"/>
    </source>
</evidence>
<evidence type="ECO:0000259" key="18">
    <source>
        <dbReference type="PROSITE" id="PS51447"/>
    </source>
</evidence>
<evidence type="ECO:0000256" key="8">
    <source>
        <dbReference type="ARBA" id="ARBA00022741"/>
    </source>
</evidence>
<dbReference type="InterPro" id="IPR033714">
    <property type="entry name" value="tRNA_bind_bactPheRS"/>
</dbReference>
<dbReference type="Pfam" id="PF03483">
    <property type="entry name" value="B3_4"/>
    <property type="match status" value="1"/>
</dbReference>
<dbReference type="CDD" id="cd00769">
    <property type="entry name" value="PheRS_beta_core"/>
    <property type="match status" value="1"/>
</dbReference>
<comment type="catalytic activity">
    <reaction evidence="14 15">
        <text>tRNA(Phe) + L-phenylalanine + ATP = L-phenylalanyl-tRNA(Phe) + AMP + diphosphate + H(+)</text>
        <dbReference type="Rhea" id="RHEA:19413"/>
        <dbReference type="Rhea" id="RHEA-COMP:9668"/>
        <dbReference type="Rhea" id="RHEA-COMP:9699"/>
        <dbReference type="ChEBI" id="CHEBI:15378"/>
        <dbReference type="ChEBI" id="CHEBI:30616"/>
        <dbReference type="ChEBI" id="CHEBI:33019"/>
        <dbReference type="ChEBI" id="CHEBI:58095"/>
        <dbReference type="ChEBI" id="CHEBI:78442"/>
        <dbReference type="ChEBI" id="CHEBI:78531"/>
        <dbReference type="ChEBI" id="CHEBI:456215"/>
        <dbReference type="EC" id="6.1.1.20"/>
    </reaction>
</comment>
<evidence type="ECO:0000256" key="10">
    <source>
        <dbReference type="ARBA" id="ARBA00022842"/>
    </source>
</evidence>
<dbReference type="Gene3D" id="3.30.930.10">
    <property type="entry name" value="Bira Bifunctional Protein, Domain 2"/>
    <property type="match status" value="1"/>
</dbReference>
<evidence type="ECO:0000256" key="11">
    <source>
        <dbReference type="ARBA" id="ARBA00022884"/>
    </source>
</evidence>
<sequence>MKFSEHWLREWVNPKVDTHTIVEQLTMAGLEVDGTEAVAGQFTGVVVGEIIAADQHPNADKLKLCQVSVGGETTFQVVCGAPNARVGLKAPFAQINAILPGNFKIRKAKLRGVESFGMLCAEAELGMADQSDGLMELPSDAPVGEDLRKYLNLDDTIIDVDLTPNRADCLSIAGIAREVGIINRQAVNAVEVSPVSATHEEIFPVEIKAPKGCPNYVGRVIRDVNVSVETPLWMQEKLRRAGQRSIDPIVDITNYVMLELGQPLHGFDLEQLAGGIVVRMAEEGEKLTLLDGQTITLSSDVLVIADQSKPLAFAGVMGGEHSGVSSNTRHVFLESAYFNPIFIAGKARQYGLHTESSHRFERGVDFQLQRKAIERATQLILSICGGQPGPVTNQSDPEQLPDTIAVKLRASRVRSLLGLEISNQEIAELLGGLGMVMETVKEGAWVVGIPSYRFDIRLEVDLIEEIARLYGYNNLPSTSPMAHVAMTGLPEDKVTLRQLRRLLVAQGYREAINYSFISPELQKLVEPEVEPLSLANPISADMGVMRTSLLPGLLKALSYNLNRQQSRIRLFEVGQVFLPEGDTLQQPQMLAGVVCGLRNPENWTSSSDKFDFYDCKGVVEQLIALGGKADQFEFRREVRQGFHPGQCAALYLKDECVGYLGRLHPQLQKQLDIPEAVYQFELQLDLLTQGSVASFQEISKFPGVRRDIAVVVDQKVDAADLMKIVEFEAGELLKELKLFDVYIGKGIDPNRKSVAMGLTLQHPSRTLNEDEVHDLMTRVTQKLEERFNAILRK</sequence>
<feature type="domain" description="FDX-ACB" evidence="18">
    <location>
        <begin position="699"/>
        <end position="792"/>
    </location>
</feature>
<comment type="subcellular location">
    <subcellularLocation>
        <location evidence="1 15">Cytoplasm</location>
    </subcellularLocation>
</comment>
<dbReference type="PANTHER" id="PTHR10947">
    <property type="entry name" value="PHENYLALANYL-TRNA SYNTHETASE BETA CHAIN AND LEUCINE-RICH REPEAT-CONTAINING PROTEIN 47"/>
    <property type="match status" value="1"/>
</dbReference>
<dbReference type="SUPFAM" id="SSF54991">
    <property type="entry name" value="Anticodon-binding domain of PheRS"/>
    <property type="match status" value="1"/>
</dbReference>
<feature type="binding site" evidence="15">
    <location>
        <position position="461"/>
    </location>
    <ligand>
        <name>Mg(2+)</name>
        <dbReference type="ChEBI" id="CHEBI:18420"/>
        <note>shared with alpha subunit</note>
    </ligand>
</feature>
<dbReference type="FunFam" id="3.30.70.380:FF:000001">
    <property type="entry name" value="Phenylalanine--tRNA ligase beta subunit"/>
    <property type="match status" value="1"/>
</dbReference>
<dbReference type="SMART" id="SM00896">
    <property type="entry name" value="FDX-ACB"/>
    <property type="match status" value="1"/>
</dbReference>
<evidence type="ECO:0000256" key="5">
    <source>
        <dbReference type="ARBA" id="ARBA00022555"/>
    </source>
</evidence>
<dbReference type="EC" id="6.1.1.20" evidence="15"/>
<dbReference type="Gene3D" id="3.30.56.10">
    <property type="match status" value="2"/>
</dbReference>
<evidence type="ECO:0000256" key="12">
    <source>
        <dbReference type="ARBA" id="ARBA00022917"/>
    </source>
</evidence>
<dbReference type="Pfam" id="PF03484">
    <property type="entry name" value="B5"/>
    <property type="match status" value="1"/>
</dbReference>
<organism evidence="20 21">
    <name type="scientific">Zooshikella ganghwensis</name>
    <dbReference type="NCBI Taxonomy" id="202772"/>
    <lineage>
        <taxon>Bacteria</taxon>
        <taxon>Pseudomonadati</taxon>
        <taxon>Pseudomonadota</taxon>
        <taxon>Gammaproteobacteria</taxon>
        <taxon>Oceanospirillales</taxon>
        <taxon>Zooshikellaceae</taxon>
        <taxon>Zooshikella</taxon>
    </lineage>
</organism>
<gene>
    <name evidence="15" type="primary">pheT</name>
    <name evidence="20" type="ORF">B9G39_15115</name>
</gene>
<dbReference type="Gene3D" id="2.40.50.140">
    <property type="entry name" value="Nucleic acid-binding proteins"/>
    <property type="match status" value="1"/>
</dbReference>
<dbReference type="InterPro" id="IPR005146">
    <property type="entry name" value="B3/B4_tRNA-bd"/>
</dbReference>
<dbReference type="SMART" id="SM00873">
    <property type="entry name" value="B3_4"/>
    <property type="match status" value="1"/>
</dbReference>
<dbReference type="InterPro" id="IPR005121">
    <property type="entry name" value="Fdx_antiC-bd"/>
</dbReference>
<dbReference type="InterPro" id="IPR012340">
    <property type="entry name" value="NA-bd_OB-fold"/>
</dbReference>
<evidence type="ECO:0000256" key="1">
    <source>
        <dbReference type="ARBA" id="ARBA00004496"/>
    </source>
</evidence>
<dbReference type="PROSITE" id="PS51483">
    <property type="entry name" value="B5"/>
    <property type="match status" value="1"/>
</dbReference>
<dbReference type="FunFam" id="3.30.930.10:FF:000022">
    <property type="entry name" value="Phenylalanine--tRNA ligase beta subunit"/>
    <property type="match status" value="1"/>
</dbReference>
<dbReference type="EMBL" id="NDXW01000001">
    <property type="protein sequence ID" value="RDH44656.1"/>
    <property type="molecule type" value="Genomic_DNA"/>
</dbReference>
<dbReference type="PANTHER" id="PTHR10947:SF0">
    <property type="entry name" value="PHENYLALANINE--TRNA LIGASE BETA SUBUNIT"/>
    <property type="match status" value="1"/>
</dbReference>
<evidence type="ECO:0000256" key="15">
    <source>
        <dbReference type="HAMAP-Rule" id="MF_00283"/>
    </source>
</evidence>
<feature type="binding site" evidence="15">
    <location>
        <position position="455"/>
    </location>
    <ligand>
        <name>Mg(2+)</name>
        <dbReference type="ChEBI" id="CHEBI:18420"/>
        <note>shared with alpha subunit</note>
    </ligand>
</feature>
<evidence type="ECO:0000256" key="14">
    <source>
        <dbReference type="ARBA" id="ARBA00049255"/>
    </source>
</evidence>
<dbReference type="NCBIfam" id="NF045760">
    <property type="entry name" value="YtpR"/>
    <property type="match status" value="1"/>
</dbReference>
<dbReference type="GO" id="GO:0009328">
    <property type="term" value="C:phenylalanine-tRNA ligase complex"/>
    <property type="evidence" value="ECO:0007669"/>
    <property type="project" value="TreeGrafter"/>
</dbReference>
<evidence type="ECO:0000256" key="4">
    <source>
        <dbReference type="ARBA" id="ARBA00022490"/>
    </source>
</evidence>
<dbReference type="SUPFAM" id="SSF46955">
    <property type="entry name" value="Putative DNA-binding domain"/>
    <property type="match status" value="1"/>
</dbReference>
<feature type="domain" description="B5" evidence="19">
    <location>
        <begin position="401"/>
        <end position="477"/>
    </location>
</feature>
<dbReference type="InterPro" id="IPR036690">
    <property type="entry name" value="Fdx_antiC-bd_sf"/>
</dbReference>
<dbReference type="InterPro" id="IPR041616">
    <property type="entry name" value="PheRS_beta_core"/>
</dbReference>
<comment type="similarity">
    <text evidence="2 15">Belongs to the phenylalanyl-tRNA synthetase beta subunit family. Type 1 subfamily.</text>
</comment>
<dbReference type="InterPro" id="IPR045864">
    <property type="entry name" value="aa-tRNA-synth_II/BPL/LPL"/>
</dbReference>
<name>A0A4P9VP24_9GAMM</name>
<dbReference type="Gene3D" id="3.50.40.10">
    <property type="entry name" value="Phenylalanyl-trna Synthetase, Chain B, domain 3"/>
    <property type="match status" value="1"/>
</dbReference>
<keyword evidence="21" id="KW-1185">Reference proteome</keyword>
<dbReference type="HAMAP" id="MF_00283">
    <property type="entry name" value="Phe_tRNA_synth_beta1"/>
    <property type="match status" value="1"/>
</dbReference>
<feature type="binding site" evidence="15">
    <location>
        <position position="464"/>
    </location>
    <ligand>
        <name>Mg(2+)</name>
        <dbReference type="ChEBI" id="CHEBI:18420"/>
        <note>shared with alpha subunit</note>
    </ligand>
</feature>
<dbReference type="InterPro" id="IPR002547">
    <property type="entry name" value="tRNA-bd_dom"/>
</dbReference>
<proteinExistence type="inferred from homology"/>
<evidence type="ECO:0000256" key="2">
    <source>
        <dbReference type="ARBA" id="ARBA00008653"/>
    </source>
</evidence>
<keyword evidence="4 15" id="KW-0963">Cytoplasm</keyword>
<evidence type="ECO:0000256" key="7">
    <source>
        <dbReference type="ARBA" id="ARBA00022723"/>
    </source>
</evidence>
<keyword evidence="6 15" id="KW-0436">Ligase</keyword>
<dbReference type="InterPro" id="IPR020825">
    <property type="entry name" value="Phe-tRNA_synthase-like_B3/B4"/>
</dbReference>
<feature type="binding site" evidence="15">
    <location>
        <position position="465"/>
    </location>
    <ligand>
        <name>Mg(2+)</name>
        <dbReference type="ChEBI" id="CHEBI:18420"/>
        <note>shared with alpha subunit</note>
    </ligand>
</feature>
<dbReference type="CDD" id="cd02796">
    <property type="entry name" value="tRNA_bind_bactPheRS"/>
    <property type="match status" value="1"/>
</dbReference>
<dbReference type="SMART" id="SM00874">
    <property type="entry name" value="B5"/>
    <property type="match status" value="1"/>
</dbReference>
<dbReference type="Pfam" id="PF17759">
    <property type="entry name" value="tRNA_synthFbeta"/>
    <property type="match status" value="1"/>
</dbReference>
<dbReference type="SUPFAM" id="SSF55681">
    <property type="entry name" value="Class II aaRS and biotin synthetases"/>
    <property type="match status" value="1"/>
</dbReference>
<dbReference type="FunFam" id="3.30.56.10:FF:000002">
    <property type="entry name" value="Phenylalanine--tRNA ligase beta subunit"/>
    <property type="match status" value="1"/>
</dbReference>
<dbReference type="Proteomes" id="UP000257039">
    <property type="component" value="Unassembled WGS sequence"/>
</dbReference>
<dbReference type="GO" id="GO:0005524">
    <property type="term" value="F:ATP binding"/>
    <property type="evidence" value="ECO:0007669"/>
    <property type="project" value="UniProtKB-UniRule"/>
</dbReference>
<dbReference type="GO" id="GO:0000287">
    <property type="term" value="F:magnesium ion binding"/>
    <property type="evidence" value="ECO:0007669"/>
    <property type="project" value="UniProtKB-UniRule"/>
</dbReference>
<evidence type="ECO:0000313" key="20">
    <source>
        <dbReference type="EMBL" id="RDH44656.1"/>
    </source>
</evidence>
<dbReference type="Pfam" id="PF03147">
    <property type="entry name" value="FDX-ACB"/>
    <property type="match status" value="1"/>
</dbReference>
<keyword evidence="8 15" id="KW-0547">Nucleotide-binding</keyword>
<feature type="domain" description="TRNA-binding" evidence="17">
    <location>
        <begin position="39"/>
        <end position="148"/>
    </location>
</feature>
<evidence type="ECO:0000313" key="21">
    <source>
        <dbReference type="Proteomes" id="UP000257039"/>
    </source>
</evidence>
<dbReference type="Gene3D" id="3.30.70.380">
    <property type="entry name" value="Ferrodoxin-fold anticodon-binding domain"/>
    <property type="match status" value="1"/>
</dbReference>
<comment type="caution">
    <text evidence="20">The sequence shown here is derived from an EMBL/GenBank/DDBJ whole genome shotgun (WGS) entry which is preliminary data.</text>
</comment>
<evidence type="ECO:0000256" key="9">
    <source>
        <dbReference type="ARBA" id="ARBA00022840"/>
    </source>
</evidence>
<evidence type="ECO:0000256" key="6">
    <source>
        <dbReference type="ARBA" id="ARBA00022598"/>
    </source>
</evidence>
<evidence type="ECO:0000259" key="17">
    <source>
        <dbReference type="PROSITE" id="PS50886"/>
    </source>
</evidence>
<dbReference type="RefSeq" id="WP_094787765.1">
    <property type="nucleotide sequence ID" value="NZ_NDXW01000001.1"/>
</dbReference>
<dbReference type="FunFam" id="2.40.50.140:FF:000045">
    <property type="entry name" value="Phenylalanine--tRNA ligase beta subunit"/>
    <property type="match status" value="1"/>
</dbReference>
<dbReference type="GO" id="GO:0000049">
    <property type="term" value="F:tRNA binding"/>
    <property type="evidence" value="ECO:0007669"/>
    <property type="project" value="UniProtKB-UniRule"/>
</dbReference>
<dbReference type="InterPro" id="IPR004532">
    <property type="entry name" value="Phe-tRNA-ligase_IIc_bsu_bact"/>
</dbReference>
<keyword evidence="10 15" id="KW-0460">Magnesium</keyword>
<dbReference type="PROSITE" id="PS50886">
    <property type="entry name" value="TRBD"/>
    <property type="match status" value="1"/>
</dbReference>
<dbReference type="PROSITE" id="PS51447">
    <property type="entry name" value="FDX_ACB"/>
    <property type="match status" value="1"/>
</dbReference>
<protein>
    <recommendedName>
        <fullName evidence="15">Phenylalanine--tRNA ligase beta subunit</fullName>
        <ecNumber evidence="15">6.1.1.20</ecNumber>
    </recommendedName>
    <alternativeName>
        <fullName evidence="15">Phenylalanyl-tRNA synthetase beta subunit</fullName>
        <shortName evidence="15">PheRS</shortName>
    </alternativeName>
</protein>
<comment type="cofactor">
    <cofactor evidence="15">
        <name>Mg(2+)</name>
        <dbReference type="ChEBI" id="CHEBI:18420"/>
    </cofactor>
    <text evidence="15">Binds 2 magnesium ions per tetramer.</text>
</comment>
<keyword evidence="7 15" id="KW-0479">Metal-binding</keyword>